<dbReference type="Proteomes" id="UP000019109">
    <property type="component" value="Unassembled WGS sequence"/>
</dbReference>
<feature type="domain" description="Amidohydrolase-related" evidence="1">
    <location>
        <begin position="9"/>
        <end position="100"/>
    </location>
</feature>
<evidence type="ECO:0000259" key="1">
    <source>
        <dbReference type="Pfam" id="PF01979"/>
    </source>
</evidence>
<accession>W4V9D2</accession>
<evidence type="ECO:0000313" key="2">
    <source>
        <dbReference type="EMBL" id="GAE89817.1"/>
    </source>
</evidence>
<reference evidence="2" key="1">
    <citation type="journal article" date="2014" name="Genome Announc.">
        <title>Draft Genome Sequence of Clostridium straminisolvens Strain JCM 21531T, Isolated from a Cellulose-Degrading Bacterial Community.</title>
        <authorList>
            <person name="Yuki M."/>
            <person name="Oshima K."/>
            <person name="Suda W."/>
            <person name="Sakamoto M."/>
            <person name="Kitamura K."/>
            <person name="Iida T."/>
            <person name="Hattori M."/>
            <person name="Ohkuma M."/>
        </authorList>
    </citation>
    <scope>NUCLEOTIDE SEQUENCE [LARGE SCALE GENOMIC DNA]</scope>
    <source>
        <strain evidence="2">JCM 21531</strain>
    </source>
</reference>
<proteinExistence type="predicted"/>
<gene>
    <name evidence="2" type="ORF">JCM21531_3381</name>
</gene>
<comment type="caution">
    <text evidence="2">The sequence shown here is derived from an EMBL/GenBank/DDBJ whole genome shotgun (WGS) entry which is preliminary data.</text>
</comment>
<dbReference type="PANTHER" id="PTHR43135:SF3">
    <property type="entry name" value="ALPHA-D-RIBOSE 1-METHYLPHOSPHONATE 5-TRIPHOSPHATE DIPHOSPHATASE"/>
    <property type="match status" value="1"/>
</dbReference>
<dbReference type="InterPro" id="IPR006680">
    <property type="entry name" value="Amidohydro-rel"/>
</dbReference>
<dbReference type="AlphaFoldDB" id="W4V9D2"/>
<sequence>MSLKTPGILSKAGVKVAIMTDHPCTPIQYLILCAAMAVREGMDEMEALKAITLNAAQLTGIADRVGSIEVGKDADIAIYDGHPFDIKSKVSTTIINGKVVYERNKNERD</sequence>
<protein>
    <submittedName>
        <fullName evidence="2">Amidohydrolase</fullName>
    </submittedName>
</protein>
<dbReference type="EMBL" id="BAVR01000047">
    <property type="protein sequence ID" value="GAE89817.1"/>
    <property type="molecule type" value="Genomic_DNA"/>
</dbReference>
<organism evidence="2 3">
    <name type="scientific">Acetivibrio straminisolvens JCM 21531</name>
    <dbReference type="NCBI Taxonomy" id="1294263"/>
    <lineage>
        <taxon>Bacteria</taxon>
        <taxon>Bacillati</taxon>
        <taxon>Bacillota</taxon>
        <taxon>Clostridia</taxon>
        <taxon>Eubacteriales</taxon>
        <taxon>Oscillospiraceae</taxon>
        <taxon>Acetivibrio</taxon>
    </lineage>
</organism>
<dbReference type="InterPro" id="IPR051781">
    <property type="entry name" value="Metallo-dep_Hydrolase"/>
</dbReference>
<dbReference type="GO" id="GO:0016810">
    <property type="term" value="F:hydrolase activity, acting on carbon-nitrogen (but not peptide) bonds"/>
    <property type="evidence" value="ECO:0007669"/>
    <property type="project" value="InterPro"/>
</dbReference>
<dbReference type="Gene3D" id="3.20.20.140">
    <property type="entry name" value="Metal-dependent hydrolases"/>
    <property type="match status" value="1"/>
</dbReference>
<dbReference type="SUPFAM" id="SSF51338">
    <property type="entry name" value="Composite domain of metallo-dependent hydrolases"/>
    <property type="match status" value="1"/>
</dbReference>
<keyword evidence="2" id="KW-0378">Hydrolase</keyword>
<dbReference type="InterPro" id="IPR011059">
    <property type="entry name" value="Metal-dep_hydrolase_composite"/>
</dbReference>
<dbReference type="Pfam" id="PF01979">
    <property type="entry name" value="Amidohydro_1"/>
    <property type="match status" value="1"/>
</dbReference>
<keyword evidence="3" id="KW-1185">Reference proteome</keyword>
<dbReference type="MEROPS" id="M38.983"/>
<dbReference type="PANTHER" id="PTHR43135">
    <property type="entry name" value="ALPHA-D-RIBOSE 1-METHYLPHOSPHONATE 5-TRIPHOSPHATE DIPHOSPHATASE"/>
    <property type="match status" value="1"/>
</dbReference>
<dbReference type="STRING" id="1294263.JCM21531_3381"/>
<dbReference type="SUPFAM" id="SSF51556">
    <property type="entry name" value="Metallo-dependent hydrolases"/>
    <property type="match status" value="1"/>
</dbReference>
<name>W4V9D2_9FIRM</name>
<evidence type="ECO:0000313" key="3">
    <source>
        <dbReference type="Proteomes" id="UP000019109"/>
    </source>
</evidence>
<dbReference type="InterPro" id="IPR032466">
    <property type="entry name" value="Metal_Hydrolase"/>
</dbReference>